<dbReference type="InterPro" id="IPR037147">
    <property type="entry name" value="Ribosomal_bL28_sf"/>
</dbReference>
<dbReference type="GO" id="GO:0003735">
    <property type="term" value="F:structural constituent of ribosome"/>
    <property type="evidence" value="ECO:0007669"/>
    <property type="project" value="InterPro"/>
</dbReference>
<dbReference type="InterPro" id="IPR034704">
    <property type="entry name" value="Ribosomal_bL28/bL31-like_sf"/>
</dbReference>
<protein>
    <recommendedName>
        <fullName evidence="5">50S ribosomal protein L28</fullName>
    </recommendedName>
</protein>
<evidence type="ECO:0008006" key="5">
    <source>
        <dbReference type="Google" id="ProtNLM"/>
    </source>
</evidence>
<reference evidence="3 4" key="1">
    <citation type="submission" date="2017-09" db="EMBL/GenBank/DDBJ databases">
        <title>Depth-based differentiation of microbial function through sediment-hosted aquifers and enrichment of novel symbionts in the deep terrestrial subsurface.</title>
        <authorList>
            <person name="Probst A.J."/>
            <person name="Ladd B."/>
            <person name="Jarett J.K."/>
            <person name="Geller-Mcgrath D.E."/>
            <person name="Sieber C.M."/>
            <person name="Emerson J.B."/>
            <person name="Anantharaman K."/>
            <person name="Thomas B.C."/>
            <person name="Malmstrom R."/>
            <person name="Stieglmeier M."/>
            <person name="Klingl A."/>
            <person name="Woyke T."/>
            <person name="Ryan C.M."/>
            <person name="Banfield J.F."/>
        </authorList>
    </citation>
    <scope>NUCLEOTIDE SEQUENCE [LARGE SCALE GENOMIC DNA]</scope>
    <source>
        <strain evidence="3">CG23_combo_of_CG06-09_8_20_14_all_54_14</strain>
    </source>
</reference>
<dbReference type="GO" id="GO:0005840">
    <property type="term" value="C:ribosome"/>
    <property type="evidence" value="ECO:0007669"/>
    <property type="project" value="UniProtKB-KW"/>
</dbReference>
<evidence type="ECO:0000256" key="1">
    <source>
        <dbReference type="ARBA" id="ARBA00022980"/>
    </source>
</evidence>
<dbReference type="SUPFAM" id="SSF143800">
    <property type="entry name" value="L28p-like"/>
    <property type="match status" value="1"/>
</dbReference>
<name>A0A2G9Z9F4_9BACT</name>
<keyword evidence="2" id="KW-0687">Ribonucleoprotein</keyword>
<sequence>MRACERCKKSFEMGGTRKLLRGHYNPTAYGKKKANLQWTSLLVPGKRSRVCTRCLRTLSRTK</sequence>
<proteinExistence type="predicted"/>
<evidence type="ECO:0000256" key="2">
    <source>
        <dbReference type="ARBA" id="ARBA00023274"/>
    </source>
</evidence>
<dbReference type="GO" id="GO:1990904">
    <property type="term" value="C:ribonucleoprotein complex"/>
    <property type="evidence" value="ECO:0007669"/>
    <property type="project" value="UniProtKB-KW"/>
</dbReference>
<organism evidence="3 4">
    <name type="scientific">Candidatus Jorgensenbacteria bacterium CG23_combo_of_CG06-09_8_20_14_all_54_14</name>
    <dbReference type="NCBI Taxonomy" id="1974595"/>
    <lineage>
        <taxon>Bacteria</taxon>
        <taxon>Candidatus Joergenseniibacteriota</taxon>
    </lineage>
</organism>
<evidence type="ECO:0000313" key="3">
    <source>
        <dbReference type="EMBL" id="PIP29774.1"/>
    </source>
</evidence>
<dbReference type="AlphaFoldDB" id="A0A2G9Z9F4"/>
<dbReference type="Proteomes" id="UP000228812">
    <property type="component" value="Unassembled WGS sequence"/>
</dbReference>
<dbReference type="EMBL" id="PCRZ01000038">
    <property type="protein sequence ID" value="PIP29774.1"/>
    <property type="molecule type" value="Genomic_DNA"/>
</dbReference>
<keyword evidence="1" id="KW-0689">Ribosomal protein</keyword>
<dbReference type="Gene3D" id="2.30.170.40">
    <property type="entry name" value="Ribosomal protein L28/L24"/>
    <property type="match status" value="1"/>
</dbReference>
<accession>A0A2G9Z9F4</accession>
<gene>
    <name evidence="3" type="ORF">COX26_02315</name>
</gene>
<comment type="caution">
    <text evidence="3">The sequence shown here is derived from an EMBL/GenBank/DDBJ whole genome shotgun (WGS) entry which is preliminary data.</text>
</comment>
<evidence type="ECO:0000313" key="4">
    <source>
        <dbReference type="Proteomes" id="UP000228812"/>
    </source>
</evidence>